<organism evidence="7 8">
    <name type="scientific">candidate division WWE3 bacterium CG08_land_8_20_14_0_20_43_13</name>
    <dbReference type="NCBI Taxonomy" id="1975087"/>
    <lineage>
        <taxon>Bacteria</taxon>
        <taxon>Katanobacteria</taxon>
    </lineage>
</organism>
<proteinExistence type="inferred from homology"/>
<evidence type="ECO:0000256" key="6">
    <source>
        <dbReference type="HAMAP-Rule" id="MF_01007"/>
    </source>
</evidence>
<dbReference type="Pfam" id="PF01795">
    <property type="entry name" value="Methyltransf_5"/>
    <property type="match status" value="1"/>
</dbReference>
<comment type="similarity">
    <text evidence="1 6">Belongs to the methyltransferase superfamily. RsmH family.</text>
</comment>
<dbReference type="GO" id="GO:0005737">
    <property type="term" value="C:cytoplasm"/>
    <property type="evidence" value="ECO:0007669"/>
    <property type="project" value="UniProtKB-SubCell"/>
</dbReference>
<keyword evidence="3 6" id="KW-0489">Methyltransferase</keyword>
<dbReference type="GO" id="GO:0071424">
    <property type="term" value="F:rRNA (cytosine-N4-)-methyltransferase activity"/>
    <property type="evidence" value="ECO:0007669"/>
    <property type="project" value="UniProtKB-UniRule"/>
</dbReference>
<feature type="binding site" evidence="6">
    <location>
        <position position="103"/>
    </location>
    <ligand>
        <name>S-adenosyl-L-methionine</name>
        <dbReference type="ChEBI" id="CHEBI:59789"/>
    </ligand>
</feature>
<dbReference type="InterPro" id="IPR002903">
    <property type="entry name" value="RsmH"/>
</dbReference>
<evidence type="ECO:0000256" key="1">
    <source>
        <dbReference type="ARBA" id="ARBA00010396"/>
    </source>
</evidence>
<dbReference type="Gene3D" id="3.40.50.150">
    <property type="entry name" value="Vaccinia Virus protein VP39"/>
    <property type="match status" value="1"/>
</dbReference>
<dbReference type="Gene3D" id="1.10.150.170">
    <property type="entry name" value="Putative methyltransferase TM0872, insert domain"/>
    <property type="match status" value="1"/>
</dbReference>
<dbReference type="PIRSF" id="PIRSF004486">
    <property type="entry name" value="MraW"/>
    <property type="match status" value="1"/>
</dbReference>
<dbReference type="SUPFAM" id="SSF53335">
    <property type="entry name" value="S-adenosyl-L-methionine-dependent methyltransferases"/>
    <property type="match status" value="1"/>
</dbReference>
<sequence length="292" mass="32571">MSSEGNFHISVMVKEVLEGLAVKSGGKYIDCNLGGGGHTAEIMKRGGFVLGIDCDQESISYVERNFERQINDGKLLIRLGNFSRLGELAKSCGFNQVDGILYDLGLSSFQLERSGRGFSFQRHEPLDMRMDNQLKVRASDLVNGLSKYELCKLFEQFGEEQHSWAVAQAIVSARALEPIVRTDQLANVVREVLGYKRGSLHPATKVFQALRLAVNQELFNASESFKQAIELLGSGGRLVIISFHSLEDRLSKNLRENKCLVPVNRKPIIPSGNEILANPRCHSAKMRIYEKI</sequence>
<dbReference type="PANTHER" id="PTHR11265">
    <property type="entry name" value="S-ADENOSYL-METHYLTRANSFERASE MRAW"/>
    <property type="match status" value="1"/>
</dbReference>
<evidence type="ECO:0000313" key="8">
    <source>
        <dbReference type="Proteomes" id="UP000231414"/>
    </source>
</evidence>
<feature type="binding site" evidence="6">
    <location>
        <position position="110"/>
    </location>
    <ligand>
        <name>S-adenosyl-L-methionine</name>
        <dbReference type="ChEBI" id="CHEBI:59789"/>
    </ligand>
</feature>
<dbReference type="EC" id="2.1.1.199" evidence="6"/>
<evidence type="ECO:0000256" key="2">
    <source>
        <dbReference type="ARBA" id="ARBA00022552"/>
    </source>
</evidence>
<dbReference type="EMBL" id="PEYW01000045">
    <property type="protein sequence ID" value="PIS20567.1"/>
    <property type="molecule type" value="Genomic_DNA"/>
</dbReference>
<dbReference type="AlphaFoldDB" id="A0A2H0X6M4"/>
<evidence type="ECO:0000256" key="3">
    <source>
        <dbReference type="ARBA" id="ARBA00022603"/>
    </source>
</evidence>
<keyword evidence="4 6" id="KW-0808">Transferase</keyword>
<accession>A0A2H0X6M4</accession>
<name>A0A2H0X6M4_UNCKA</name>
<dbReference type="InterPro" id="IPR029063">
    <property type="entry name" value="SAM-dependent_MTases_sf"/>
</dbReference>
<evidence type="ECO:0000256" key="5">
    <source>
        <dbReference type="ARBA" id="ARBA00022691"/>
    </source>
</evidence>
<dbReference type="Proteomes" id="UP000231414">
    <property type="component" value="Unassembled WGS sequence"/>
</dbReference>
<gene>
    <name evidence="6" type="primary">rsmH</name>
    <name evidence="7" type="ORF">COT52_03005</name>
</gene>
<protein>
    <recommendedName>
        <fullName evidence="6">Ribosomal RNA small subunit methyltransferase H</fullName>
        <ecNumber evidence="6">2.1.1.199</ecNumber>
    </recommendedName>
    <alternativeName>
        <fullName evidence="6">16S rRNA m(4)C1402 methyltransferase</fullName>
    </alternativeName>
    <alternativeName>
        <fullName evidence="6">rRNA (cytosine-N(4)-)-methyltransferase RsmH</fullName>
    </alternativeName>
</protein>
<comment type="caution">
    <text evidence="7">The sequence shown here is derived from an EMBL/GenBank/DDBJ whole genome shotgun (WGS) entry which is preliminary data.</text>
</comment>
<evidence type="ECO:0000313" key="7">
    <source>
        <dbReference type="EMBL" id="PIS20567.1"/>
    </source>
</evidence>
<dbReference type="SUPFAM" id="SSF81799">
    <property type="entry name" value="Putative methyltransferase TM0872, insert domain"/>
    <property type="match status" value="1"/>
</dbReference>
<evidence type="ECO:0000256" key="4">
    <source>
        <dbReference type="ARBA" id="ARBA00022679"/>
    </source>
</evidence>
<dbReference type="PANTHER" id="PTHR11265:SF0">
    <property type="entry name" value="12S RRNA N4-METHYLCYTIDINE METHYLTRANSFERASE"/>
    <property type="match status" value="1"/>
</dbReference>
<keyword evidence="2 6" id="KW-0698">rRNA processing</keyword>
<feature type="binding site" evidence="6">
    <location>
        <position position="82"/>
    </location>
    <ligand>
        <name>S-adenosyl-L-methionine</name>
        <dbReference type="ChEBI" id="CHEBI:59789"/>
    </ligand>
</feature>
<dbReference type="HAMAP" id="MF_01007">
    <property type="entry name" value="16SrRNA_methyltr_H"/>
    <property type="match status" value="1"/>
</dbReference>
<dbReference type="GO" id="GO:0070475">
    <property type="term" value="P:rRNA base methylation"/>
    <property type="evidence" value="ECO:0007669"/>
    <property type="project" value="UniProtKB-UniRule"/>
</dbReference>
<keyword evidence="6" id="KW-0963">Cytoplasm</keyword>
<keyword evidence="5 6" id="KW-0949">S-adenosyl-L-methionine</keyword>
<dbReference type="InterPro" id="IPR023397">
    <property type="entry name" value="SAM-dep_MeTrfase_MraW_recog"/>
</dbReference>
<feature type="binding site" evidence="6">
    <location>
        <begin position="36"/>
        <end position="38"/>
    </location>
    <ligand>
        <name>S-adenosyl-L-methionine</name>
        <dbReference type="ChEBI" id="CHEBI:59789"/>
    </ligand>
</feature>
<reference evidence="8" key="1">
    <citation type="submission" date="2017-09" db="EMBL/GenBank/DDBJ databases">
        <title>Depth-based differentiation of microbial function through sediment-hosted aquifers and enrichment of novel symbionts in the deep terrestrial subsurface.</title>
        <authorList>
            <person name="Probst A.J."/>
            <person name="Ladd B."/>
            <person name="Jarett J.K."/>
            <person name="Geller-Mcgrath D.E."/>
            <person name="Sieber C.M.K."/>
            <person name="Emerson J.B."/>
            <person name="Anantharaman K."/>
            <person name="Thomas B.C."/>
            <person name="Malmstrom R."/>
            <person name="Stieglmeier M."/>
            <person name="Klingl A."/>
            <person name="Woyke T."/>
            <person name="Ryan C.M."/>
            <person name="Banfield J.F."/>
        </authorList>
    </citation>
    <scope>NUCLEOTIDE SEQUENCE [LARGE SCALE GENOMIC DNA]</scope>
</reference>
<dbReference type="NCBIfam" id="TIGR00006">
    <property type="entry name" value="16S rRNA (cytosine(1402)-N(4))-methyltransferase RsmH"/>
    <property type="match status" value="1"/>
</dbReference>
<comment type="subcellular location">
    <subcellularLocation>
        <location evidence="6">Cytoplasm</location>
    </subcellularLocation>
</comment>
<comment type="catalytic activity">
    <reaction evidence="6">
        <text>cytidine(1402) in 16S rRNA + S-adenosyl-L-methionine = N(4)-methylcytidine(1402) in 16S rRNA + S-adenosyl-L-homocysteine + H(+)</text>
        <dbReference type="Rhea" id="RHEA:42928"/>
        <dbReference type="Rhea" id="RHEA-COMP:10286"/>
        <dbReference type="Rhea" id="RHEA-COMP:10287"/>
        <dbReference type="ChEBI" id="CHEBI:15378"/>
        <dbReference type="ChEBI" id="CHEBI:57856"/>
        <dbReference type="ChEBI" id="CHEBI:59789"/>
        <dbReference type="ChEBI" id="CHEBI:74506"/>
        <dbReference type="ChEBI" id="CHEBI:82748"/>
        <dbReference type="EC" id="2.1.1.199"/>
    </reaction>
</comment>
<comment type="function">
    <text evidence="6">Specifically methylates the N4 position of cytidine in position 1402 (C1402) of 16S rRNA.</text>
</comment>
<feature type="binding site" evidence="6">
    <location>
        <position position="53"/>
    </location>
    <ligand>
        <name>S-adenosyl-L-methionine</name>
        <dbReference type="ChEBI" id="CHEBI:59789"/>
    </ligand>
</feature>